<comment type="similarity">
    <text evidence="4">Belongs to the RBR family. Ariadne subfamily.</text>
</comment>
<dbReference type="FunFam" id="3.30.40.10:FF:000230">
    <property type="entry name" value="RBR-type E3 ubiquitin transferase"/>
    <property type="match status" value="1"/>
</dbReference>
<evidence type="ECO:0000256" key="12">
    <source>
        <dbReference type="PROSITE-ProRule" id="PRU00175"/>
    </source>
</evidence>
<feature type="domain" description="RING-type" evidence="13">
    <location>
        <begin position="22"/>
        <end position="68"/>
    </location>
</feature>
<dbReference type="GO" id="GO:0061630">
    <property type="term" value="F:ubiquitin protein ligase activity"/>
    <property type="evidence" value="ECO:0007669"/>
    <property type="project" value="UniProtKB-EC"/>
</dbReference>
<keyword evidence="10" id="KW-0833">Ubl conjugation pathway</keyword>
<dbReference type="InterPro" id="IPR001841">
    <property type="entry name" value="Znf_RING"/>
</dbReference>
<dbReference type="OMA" id="IICCACK"/>
<evidence type="ECO:0000256" key="9">
    <source>
        <dbReference type="ARBA" id="ARBA00022771"/>
    </source>
</evidence>
<gene>
    <name evidence="15" type="ORF">HHK36_022230</name>
</gene>
<dbReference type="PANTHER" id="PTHR11685">
    <property type="entry name" value="RBR FAMILY RING FINGER AND IBR DOMAIN-CONTAINING"/>
    <property type="match status" value="1"/>
</dbReference>
<comment type="function">
    <text evidence="3">Might act as an E3 ubiquitin-protein ligase, or as part of E3 complex, which accepts ubiquitin from specific E2 ubiquitin-conjugating enzymes and then transfers it to substrates.</text>
</comment>
<dbReference type="EC" id="2.3.2.31" evidence="5"/>
<evidence type="ECO:0000259" key="14">
    <source>
        <dbReference type="PROSITE" id="PS51873"/>
    </source>
</evidence>
<evidence type="ECO:0000256" key="5">
    <source>
        <dbReference type="ARBA" id="ARBA00012251"/>
    </source>
</evidence>
<comment type="catalytic activity">
    <reaction evidence="1">
        <text>[E2 ubiquitin-conjugating enzyme]-S-ubiquitinyl-L-cysteine + [acceptor protein]-L-lysine = [E2 ubiquitin-conjugating enzyme]-L-cysteine + [acceptor protein]-N(6)-ubiquitinyl-L-lysine.</text>
        <dbReference type="EC" id="2.3.2.31"/>
    </reaction>
</comment>
<evidence type="ECO:0000256" key="6">
    <source>
        <dbReference type="ARBA" id="ARBA00022679"/>
    </source>
</evidence>
<dbReference type="InterPro" id="IPR002867">
    <property type="entry name" value="IBR_dom"/>
</dbReference>
<evidence type="ECO:0000256" key="8">
    <source>
        <dbReference type="ARBA" id="ARBA00022737"/>
    </source>
</evidence>
<keyword evidence="7" id="KW-0479">Metal-binding</keyword>
<keyword evidence="6" id="KW-0808">Transferase</keyword>
<dbReference type="EMBL" id="JABCRI010000016">
    <property type="protein sequence ID" value="KAF8391890.1"/>
    <property type="molecule type" value="Genomic_DNA"/>
</dbReference>
<evidence type="ECO:0000256" key="4">
    <source>
        <dbReference type="ARBA" id="ARBA00005884"/>
    </source>
</evidence>
<dbReference type="SUPFAM" id="SSF57850">
    <property type="entry name" value="RING/U-box"/>
    <property type="match status" value="2"/>
</dbReference>
<dbReference type="Proteomes" id="UP000655225">
    <property type="component" value="Unassembled WGS sequence"/>
</dbReference>
<evidence type="ECO:0000256" key="7">
    <source>
        <dbReference type="ARBA" id="ARBA00022723"/>
    </source>
</evidence>
<name>A0A834YRK4_TETSI</name>
<keyword evidence="11" id="KW-0862">Zinc</keyword>
<sequence>MAYTEQKQRNPREGEEIPIPTCEICIEPISANKRFKCKKDCSYSFCLDCITKHIEVKVEENTAEVRCPGSNCPTLLNPVSFLRLLPARVFDKWCDVLCQRKVLSWPRAYCPFPQCSVLVLNECGGTISRCQCPNCNKLFCFQCQVPWHAGYRCSEAPNNRDRNDVLFGLLFENNKWARCPGCNHAVELVAGCRVVNCRYFSPSHMFACVLGTDRGHGD</sequence>
<dbReference type="Pfam" id="PF01485">
    <property type="entry name" value="IBR"/>
    <property type="match status" value="1"/>
</dbReference>
<dbReference type="GO" id="GO:0008270">
    <property type="term" value="F:zinc ion binding"/>
    <property type="evidence" value="ECO:0007669"/>
    <property type="project" value="UniProtKB-KW"/>
</dbReference>
<dbReference type="AlphaFoldDB" id="A0A834YRK4"/>
<dbReference type="InterPro" id="IPR031127">
    <property type="entry name" value="E3_UB_ligase_RBR"/>
</dbReference>
<organism evidence="15 16">
    <name type="scientific">Tetracentron sinense</name>
    <name type="common">Spur-leaf</name>
    <dbReference type="NCBI Taxonomy" id="13715"/>
    <lineage>
        <taxon>Eukaryota</taxon>
        <taxon>Viridiplantae</taxon>
        <taxon>Streptophyta</taxon>
        <taxon>Embryophyta</taxon>
        <taxon>Tracheophyta</taxon>
        <taxon>Spermatophyta</taxon>
        <taxon>Magnoliopsida</taxon>
        <taxon>Trochodendrales</taxon>
        <taxon>Trochodendraceae</taxon>
        <taxon>Tetracentron</taxon>
    </lineage>
</organism>
<dbReference type="PROSITE" id="PS51873">
    <property type="entry name" value="TRIAD"/>
    <property type="match status" value="1"/>
</dbReference>
<accession>A0A834YRK4</accession>
<protein>
    <recommendedName>
        <fullName evidence="5">RBR-type E3 ubiquitin transferase</fullName>
        <ecNumber evidence="5">2.3.2.31</ecNumber>
    </recommendedName>
</protein>
<dbReference type="OrthoDB" id="10009520at2759"/>
<keyword evidence="9 12" id="KW-0863">Zinc-finger</keyword>
<dbReference type="Gene3D" id="3.30.40.10">
    <property type="entry name" value="Zinc/RING finger domain, C3HC4 (zinc finger)"/>
    <property type="match status" value="1"/>
</dbReference>
<dbReference type="PROSITE" id="PS50089">
    <property type="entry name" value="ZF_RING_2"/>
    <property type="match status" value="1"/>
</dbReference>
<dbReference type="InterPro" id="IPR044066">
    <property type="entry name" value="TRIAD_supradom"/>
</dbReference>
<evidence type="ECO:0000313" key="15">
    <source>
        <dbReference type="EMBL" id="KAF8391890.1"/>
    </source>
</evidence>
<reference evidence="15 16" key="1">
    <citation type="submission" date="2020-04" db="EMBL/GenBank/DDBJ databases">
        <title>Plant Genome Project.</title>
        <authorList>
            <person name="Zhang R.-G."/>
        </authorList>
    </citation>
    <scope>NUCLEOTIDE SEQUENCE [LARGE SCALE GENOMIC DNA]</scope>
    <source>
        <strain evidence="15">YNK0</strain>
        <tissue evidence="15">Leaf</tissue>
    </source>
</reference>
<evidence type="ECO:0000256" key="2">
    <source>
        <dbReference type="ARBA" id="ARBA00001947"/>
    </source>
</evidence>
<proteinExistence type="inferred from homology"/>
<evidence type="ECO:0000256" key="1">
    <source>
        <dbReference type="ARBA" id="ARBA00001798"/>
    </source>
</evidence>
<dbReference type="SMART" id="SM00647">
    <property type="entry name" value="IBR"/>
    <property type="match status" value="1"/>
</dbReference>
<evidence type="ECO:0000256" key="3">
    <source>
        <dbReference type="ARBA" id="ARBA00003976"/>
    </source>
</evidence>
<dbReference type="InterPro" id="IPR013083">
    <property type="entry name" value="Znf_RING/FYVE/PHD"/>
</dbReference>
<keyword evidence="16" id="KW-1185">Reference proteome</keyword>
<comment type="cofactor">
    <cofactor evidence="2">
        <name>Zn(2+)</name>
        <dbReference type="ChEBI" id="CHEBI:29105"/>
    </cofactor>
</comment>
<evidence type="ECO:0000313" key="16">
    <source>
        <dbReference type="Proteomes" id="UP000655225"/>
    </source>
</evidence>
<keyword evidence="8" id="KW-0677">Repeat</keyword>
<evidence type="ECO:0000256" key="11">
    <source>
        <dbReference type="ARBA" id="ARBA00022833"/>
    </source>
</evidence>
<evidence type="ECO:0000259" key="13">
    <source>
        <dbReference type="PROSITE" id="PS50089"/>
    </source>
</evidence>
<comment type="caution">
    <text evidence="15">The sequence shown here is derived from an EMBL/GenBank/DDBJ whole genome shotgun (WGS) entry which is preliminary data.</text>
</comment>
<feature type="domain" description="RING-type" evidence="14">
    <location>
        <begin position="18"/>
        <end position="218"/>
    </location>
</feature>
<dbReference type="GO" id="GO:0016567">
    <property type="term" value="P:protein ubiquitination"/>
    <property type="evidence" value="ECO:0007669"/>
    <property type="project" value="InterPro"/>
</dbReference>
<evidence type="ECO:0000256" key="10">
    <source>
        <dbReference type="ARBA" id="ARBA00022786"/>
    </source>
</evidence>